<keyword evidence="1" id="KW-0472">Membrane</keyword>
<dbReference type="EMBL" id="JAVDYC010000001">
    <property type="protein sequence ID" value="MDR7327999.1"/>
    <property type="molecule type" value="Genomic_DNA"/>
</dbReference>
<reference evidence="2 3" key="1">
    <citation type="submission" date="2023-07" db="EMBL/GenBank/DDBJ databases">
        <title>Sequencing the genomes of 1000 actinobacteria strains.</title>
        <authorList>
            <person name="Klenk H.-P."/>
        </authorList>
    </citation>
    <scope>NUCLEOTIDE SEQUENCE [LARGE SCALE GENOMIC DNA]</scope>
    <source>
        <strain evidence="2 3">DSM 44711</strain>
    </source>
</reference>
<evidence type="ECO:0000313" key="3">
    <source>
        <dbReference type="Proteomes" id="UP001183629"/>
    </source>
</evidence>
<dbReference type="RefSeq" id="WP_310428813.1">
    <property type="nucleotide sequence ID" value="NZ_JAVDYC010000001.1"/>
</dbReference>
<name>A0AAE3ZZB1_9ACTN</name>
<dbReference type="AlphaFoldDB" id="A0AAE3ZZB1"/>
<keyword evidence="3" id="KW-1185">Reference proteome</keyword>
<feature type="transmembrane region" description="Helical" evidence="1">
    <location>
        <begin position="162"/>
        <end position="182"/>
    </location>
</feature>
<accession>A0AAE3ZZB1</accession>
<keyword evidence="1" id="KW-1133">Transmembrane helix</keyword>
<gene>
    <name evidence="2" type="ORF">J2S44_008249</name>
</gene>
<comment type="caution">
    <text evidence="2">The sequence shown here is derived from an EMBL/GenBank/DDBJ whole genome shotgun (WGS) entry which is preliminary data.</text>
</comment>
<evidence type="ECO:0000313" key="2">
    <source>
        <dbReference type="EMBL" id="MDR7327999.1"/>
    </source>
</evidence>
<protein>
    <submittedName>
        <fullName evidence="2">Uncharacterized protein</fullName>
    </submittedName>
</protein>
<dbReference type="Proteomes" id="UP001183629">
    <property type="component" value="Unassembled WGS sequence"/>
</dbReference>
<evidence type="ECO:0000256" key="1">
    <source>
        <dbReference type="SAM" id="Phobius"/>
    </source>
</evidence>
<organism evidence="2 3">
    <name type="scientific">Catenuloplanes niger</name>
    <dbReference type="NCBI Taxonomy" id="587534"/>
    <lineage>
        <taxon>Bacteria</taxon>
        <taxon>Bacillati</taxon>
        <taxon>Actinomycetota</taxon>
        <taxon>Actinomycetes</taxon>
        <taxon>Micromonosporales</taxon>
        <taxon>Micromonosporaceae</taxon>
        <taxon>Catenuloplanes</taxon>
    </lineage>
</organism>
<feature type="transmembrane region" description="Helical" evidence="1">
    <location>
        <begin position="133"/>
        <end position="150"/>
    </location>
</feature>
<keyword evidence="1" id="KW-0812">Transmembrane</keyword>
<proteinExistence type="predicted"/>
<sequence>MSAPWGITAFAGAPVVEWPPGAPAPQPPPGTAGISVWLRNRATDPPHYGHRHQVGIDDTPLWSGIGRAVAFVAPGEHRAEVRHNAVIASVRAVRVHAGEVAELEFWTPATFGSVSQGVLVPAPAGRRMGSGPGLHVSVTVVYGTLLLLLLLRPDDNSTPMKWFFLVFGLAGPFVGVLAISRIKRRLDRRYRVAVSAEARATPRDVMFLAEGDAPAGLADAGTGHGALVVTCVLAERYIWNGRTGLIPIDRDPNSWVPAPALTIDGRPQPFGFLTWAYRLPAGPHTLTVTPRPPVPAPIGAAWAHVPPPRVTPEVAVTPGTVPVEIVAGRLTRLVITLDATVAVRFLAPSDSAPTVPTGFTATVSARTVS</sequence>